<dbReference type="SUPFAM" id="SSF52540">
    <property type="entry name" value="P-loop containing nucleoside triphosphate hydrolases"/>
    <property type="match status" value="1"/>
</dbReference>
<name>A0ABY1HCN5_9GAMM</name>
<reference evidence="2 3" key="1">
    <citation type="submission" date="2016-11" db="EMBL/GenBank/DDBJ databases">
        <authorList>
            <person name="Klemetsen T."/>
        </authorList>
    </citation>
    <scope>NUCLEOTIDE SEQUENCE [LARGE SCALE GENOMIC DNA]</scope>
    <source>
        <strain evidence="2">MT 2528</strain>
    </source>
</reference>
<dbReference type="PANTHER" id="PTHR43581:SF2">
    <property type="entry name" value="EXCINUCLEASE ATPASE SUBUNIT"/>
    <property type="match status" value="1"/>
</dbReference>
<evidence type="ECO:0000313" key="2">
    <source>
        <dbReference type="EMBL" id="SGY91460.1"/>
    </source>
</evidence>
<dbReference type="EMBL" id="FPLJ01000052">
    <property type="protein sequence ID" value="SGY91460.1"/>
    <property type="molecule type" value="Genomic_DNA"/>
</dbReference>
<accession>A0ABY1HCN5</accession>
<proteinExistence type="predicted"/>
<dbReference type="InterPro" id="IPR041685">
    <property type="entry name" value="AAA_GajA/Old/RecF-like"/>
</dbReference>
<dbReference type="PANTHER" id="PTHR43581">
    <property type="entry name" value="ATP/GTP PHOSPHATASE"/>
    <property type="match status" value="1"/>
</dbReference>
<sequence length="442" mass="50742">MDLLVVLNDIFEPLSRVFTSDSFNLVLDKIPYITIVIAVSMIAIYLKERSIYHKKTFTQFHDFKPEVGKHNFRVSNFQGIHNIDVNLPFDSSWIFLTGQNGYGKTNILQALARGLSKADDERVYDGIKPIGLKAKIIISIDGQENTIPKIQNSSLPFQKMGFRVLGYGASRLEMGSDRSTKEYKPCSSLFESQVLLRNIEKEGLSRWYFKSKEKEKFEDCVNKFKQLMPNLEDVIVDDNNEVWYVEKDTNGHLLPKVQFQDLATGYQNIISMVGDIILNLSMSVADYELESLEKKMRAIVLIDELELYLHPRLQKKLPTILTELFPNVLFIASTHSPIPILGAPQNSAIYSVGRTAENGIFMERLDNRIDFDELLPNAILTSPVFGMEDIFSNNFKGDKPIYTDNNYNEVLFKKAIDKKIQEINNDEIESALIERYKNRHEK</sequence>
<evidence type="ECO:0000313" key="3">
    <source>
        <dbReference type="Proteomes" id="UP000182660"/>
    </source>
</evidence>
<evidence type="ECO:0000259" key="1">
    <source>
        <dbReference type="Pfam" id="PF13175"/>
    </source>
</evidence>
<gene>
    <name evidence="2" type="ORF">MT2528_2165</name>
</gene>
<feature type="domain" description="Endonuclease GajA/Old nuclease/RecF-like AAA" evidence="1">
    <location>
        <begin position="201"/>
        <end position="338"/>
    </location>
</feature>
<dbReference type="InterPro" id="IPR027417">
    <property type="entry name" value="P-loop_NTPase"/>
</dbReference>
<comment type="caution">
    <text evidence="2">The sequence shown here is derived from an EMBL/GenBank/DDBJ whole genome shotgun (WGS) entry which is preliminary data.</text>
</comment>
<dbReference type="Proteomes" id="UP000182660">
    <property type="component" value="Unassembled WGS sequence"/>
</dbReference>
<dbReference type="InterPro" id="IPR051396">
    <property type="entry name" value="Bact_Antivir_Def_Nuclease"/>
</dbReference>
<dbReference type="Pfam" id="PF13175">
    <property type="entry name" value="AAA_15"/>
    <property type="match status" value="1"/>
</dbReference>
<keyword evidence="3" id="KW-1185">Reference proteome</keyword>
<organism evidence="2 3">
    <name type="scientific">Moritella viscosa</name>
    <dbReference type="NCBI Taxonomy" id="80854"/>
    <lineage>
        <taxon>Bacteria</taxon>
        <taxon>Pseudomonadati</taxon>
        <taxon>Pseudomonadota</taxon>
        <taxon>Gammaproteobacteria</taxon>
        <taxon>Alteromonadales</taxon>
        <taxon>Moritellaceae</taxon>
        <taxon>Moritella</taxon>
    </lineage>
</organism>
<protein>
    <submittedName>
        <fullName evidence="2">ATPase</fullName>
    </submittedName>
</protein>
<dbReference type="Gene3D" id="3.40.50.300">
    <property type="entry name" value="P-loop containing nucleotide triphosphate hydrolases"/>
    <property type="match status" value="1"/>
</dbReference>